<evidence type="ECO:0000313" key="4">
    <source>
        <dbReference type="Proteomes" id="UP000006591"/>
    </source>
</evidence>
<proteinExistence type="predicted"/>
<reference evidence="3" key="1">
    <citation type="submission" date="2015-04" db="UniProtKB">
        <authorList>
            <consortium name="EnsemblPlants"/>
        </authorList>
    </citation>
    <scope>IDENTIFICATION</scope>
    <source>
        <strain evidence="3">SL10</strain>
    </source>
</reference>
<feature type="domain" description="DUF4220" evidence="2">
    <location>
        <begin position="51"/>
        <end position="246"/>
    </location>
</feature>
<dbReference type="Pfam" id="PF13968">
    <property type="entry name" value="DUF4220"/>
    <property type="match status" value="1"/>
</dbReference>
<keyword evidence="1" id="KW-0812">Transmembrane</keyword>
<reference evidence="3" key="2">
    <citation type="submission" date="2018-04" db="EMBL/GenBank/DDBJ databases">
        <title>OnivRS2 (Oryza nivara Reference Sequence Version 2).</title>
        <authorList>
            <person name="Zhang J."/>
            <person name="Kudrna D."/>
            <person name="Lee S."/>
            <person name="Talag J."/>
            <person name="Rajasekar S."/>
            <person name="Welchert J."/>
            <person name="Hsing Y.-I."/>
            <person name="Wing R.A."/>
        </authorList>
    </citation>
    <scope>NUCLEOTIDE SEQUENCE [LARGE SCALE GENOMIC DNA]</scope>
</reference>
<keyword evidence="1" id="KW-0472">Membrane</keyword>
<dbReference type="InterPro" id="IPR025315">
    <property type="entry name" value="DUF4220"/>
</dbReference>
<dbReference type="AlphaFoldDB" id="A0A0E0ISR8"/>
<dbReference type="Proteomes" id="UP000006591">
    <property type="component" value="Chromosome 10"/>
</dbReference>
<keyword evidence="4" id="KW-1185">Reference proteome</keyword>
<keyword evidence="1" id="KW-1133">Transmembrane helix</keyword>
<dbReference type="HOGENOM" id="CLU_1201513_0_0_1"/>
<accession>A0A0E0ISR8</accession>
<evidence type="ECO:0000259" key="2">
    <source>
        <dbReference type="Pfam" id="PF13968"/>
    </source>
</evidence>
<feature type="transmembrane region" description="Helical" evidence="1">
    <location>
        <begin position="15"/>
        <end position="37"/>
    </location>
</feature>
<evidence type="ECO:0000313" key="3">
    <source>
        <dbReference type="EnsemblPlants" id="ONIVA10G11100.1"/>
    </source>
</evidence>
<protein>
    <recommendedName>
        <fullName evidence="2">DUF4220 domain-containing protein</fullName>
    </recommendedName>
</protein>
<sequence>MAPTILGTFIQRSSLVTAGIQLVVALTTLLMVVRFGLDALRHRTGSNGVKVWAVLLVTLRYSVKIGRPAGIAMKQTPLFPGWLLWSVNSARIIHGFVSSENTNDSHKESIRLLTDYMRHEHKVVSGSGRLQRPEPSSMKAYRYLVLGEAKKLKGKHEDEQQATDGAGATEAIKRLLLALTEDDKELITLERIWNHQERRSSRVSACLCGLPPGCCDILDEENKDLCLSFALYKLLRRRFFNLPIHEAPSLAHSYMLLRA</sequence>
<evidence type="ECO:0000256" key="1">
    <source>
        <dbReference type="SAM" id="Phobius"/>
    </source>
</evidence>
<dbReference type="OMA" id="NDSHKES"/>
<dbReference type="EnsemblPlants" id="ONIVA10G11100.1">
    <property type="protein sequence ID" value="ONIVA10G11100.1"/>
    <property type="gene ID" value="ONIVA10G11100"/>
</dbReference>
<dbReference type="STRING" id="4536.A0A0E0ISR8"/>
<organism evidence="3">
    <name type="scientific">Oryza nivara</name>
    <name type="common">Indian wild rice</name>
    <name type="synonym">Oryza sativa f. spontanea</name>
    <dbReference type="NCBI Taxonomy" id="4536"/>
    <lineage>
        <taxon>Eukaryota</taxon>
        <taxon>Viridiplantae</taxon>
        <taxon>Streptophyta</taxon>
        <taxon>Embryophyta</taxon>
        <taxon>Tracheophyta</taxon>
        <taxon>Spermatophyta</taxon>
        <taxon>Magnoliopsida</taxon>
        <taxon>Liliopsida</taxon>
        <taxon>Poales</taxon>
        <taxon>Poaceae</taxon>
        <taxon>BOP clade</taxon>
        <taxon>Oryzoideae</taxon>
        <taxon>Oryzeae</taxon>
        <taxon>Oryzinae</taxon>
        <taxon>Oryza</taxon>
    </lineage>
</organism>
<dbReference type="Gramene" id="ONIVA10G11100.1">
    <property type="protein sequence ID" value="ONIVA10G11100.1"/>
    <property type="gene ID" value="ONIVA10G11100"/>
</dbReference>
<name>A0A0E0ISR8_ORYNI</name>